<accession>A0ABU8HB06</accession>
<reference evidence="3 4" key="1">
    <citation type="journal article" date="2018" name="J. Microbiol.">
        <title>Bacillus spongiae sp. nov., isolated from sponge of Jeju Island.</title>
        <authorList>
            <person name="Lee G.E."/>
            <person name="Im W.T."/>
            <person name="Park J.S."/>
        </authorList>
    </citation>
    <scope>NUCLEOTIDE SEQUENCE [LARGE SCALE GENOMIC DNA]</scope>
    <source>
        <strain evidence="3 4">135PIL107-10</strain>
    </source>
</reference>
<feature type="transmembrane region" description="Helical" evidence="1">
    <location>
        <begin position="224"/>
        <end position="242"/>
    </location>
</feature>
<keyword evidence="1" id="KW-0472">Membrane</keyword>
<dbReference type="InterPro" id="IPR053150">
    <property type="entry name" value="Teicoplanin_resist-assoc"/>
</dbReference>
<keyword evidence="1" id="KW-1133">Transmembrane helix</keyword>
<feature type="transmembrane region" description="Helical" evidence="1">
    <location>
        <begin position="82"/>
        <end position="101"/>
    </location>
</feature>
<dbReference type="Proteomes" id="UP001312865">
    <property type="component" value="Unassembled WGS sequence"/>
</dbReference>
<dbReference type="EMBL" id="JBBAXC010000003">
    <property type="protein sequence ID" value="MEI5906421.1"/>
    <property type="molecule type" value="Genomic_DNA"/>
</dbReference>
<keyword evidence="1" id="KW-0812">Transmembrane</keyword>
<evidence type="ECO:0000313" key="3">
    <source>
        <dbReference type="EMBL" id="MEI5906421.1"/>
    </source>
</evidence>
<proteinExistence type="predicted"/>
<protein>
    <submittedName>
        <fullName evidence="3">VanZ family protein</fullName>
    </submittedName>
</protein>
<dbReference type="PANTHER" id="PTHR36834">
    <property type="entry name" value="MEMBRANE PROTEIN-RELATED"/>
    <property type="match status" value="1"/>
</dbReference>
<dbReference type="Pfam" id="PF04892">
    <property type="entry name" value="VanZ"/>
    <property type="match status" value="1"/>
</dbReference>
<evidence type="ECO:0000313" key="4">
    <source>
        <dbReference type="Proteomes" id="UP001312865"/>
    </source>
</evidence>
<evidence type="ECO:0000256" key="1">
    <source>
        <dbReference type="SAM" id="Phobius"/>
    </source>
</evidence>
<gene>
    <name evidence="3" type="ORF">WAK64_05055</name>
</gene>
<comment type="caution">
    <text evidence="3">The sequence shown here is derived from an EMBL/GenBank/DDBJ whole genome shotgun (WGS) entry which is preliminary data.</text>
</comment>
<evidence type="ECO:0000259" key="2">
    <source>
        <dbReference type="Pfam" id="PF04892"/>
    </source>
</evidence>
<feature type="domain" description="VanZ-like" evidence="2">
    <location>
        <begin position="135"/>
        <end position="241"/>
    </location>
</feature>
<name>A0ABU8HB06_9BACI</name>
<organism evidence="3 4">
    <name type="scientific">Bacillus spongiae</name>
    <dbReference type="NCBI Taxonomy" id="2683610"/>
    <lineage>
        <taxon>Bacteria</taxon>
        <taxon>Bacillati</taxon>
        <taxon>Bacillota</taxon>
        <taxon>Bacilli</taxon>
        <taxon>Bacillales</taxon>
        <taxon>Bacillaceae</taxon>
        <taxon>Bacillus</taxon>
    </lineage>
</organism>
<sequence>MDKTIESYVEEIVKELQCDRKEKKEIVDEISDHLNLLKQEYIEQGFLDEEASQKALESFGEKKTIRDGYKEFISPYYKLFKISSWVLFCIFSFVVIWKLLLGRIVERVINYQNGFPQNPYFFSFKEQRGLFTYDIDVWLSNVNIIPFKNIINYIVNNDRFNIDIILNNTLGNILIFIPLGLFLPILFRRYGSFSKVTAFSIMTSFSIEALQFSTQIGQFDIDDVILNSIGGIIGFLLVKLIVKFSSVAQKVDLKLN</sequence>
<dbReference type="InterPro" id="IPR006976">
    <property type="entry name" value="VanZ-like"/>
</dbReference>
<feature type="transmembrane region" description="Helical" evidence="1">
    <location>
        <begin position="169"/>
        <end position="187"/>
    </location>
</feature>
<dbReference type="RefSeq" id="WP_336585854.1">
    <property type="nucleotide sequence ID" value="NZ_JBBAXC010000003.1"/>
</dbReference>
<dbReference type="InterPro" id="IPR047928">
    <property type="entry name" value="Perm_prefix_1"/>
</dbReference>
<dbReference type="PANTHER" id="PTHR36834:SF1">
    <property type="entry name" value="INTEGRAL MEMBRANE PROTEIN"/>
    <property type="match status" value="1"/>
</dbReference>
<keyword evidence="4" id="KW-1185">Reference proteome</keyword>
<dbReference type="NCBIfam" id="NF038403">
    <property type="entry name" value="perm_prefix_1"/>
    <property type="match status" value="1"/>
</dbReference>